<gene>
    <name evidence="3" type="ORF">RIMI_LOCUS19679179</name>
</gene>
<dbReference type="InterPro" id="IPR036465">
    <property type="entry name" value="vWFA_dom_sf"/>
</dbReference>
<dbReference type="SUPFAM" id="SSF53300">
    <property type="entry name" value="vWA-like"/>
    <property type="match status" value="2"/>
</dbReference>
<dbReference type="InterPro" id="IPR006896">
    <property type="entry name" value="Sec23/24_trunk_dom"/>
</dbReference>
<evidence type="ECO:0000259" key="1">
    <source>
        <dbReference type="Pfam" id="PF04811"/>
    </source>
</evidence>
<feature type="domain" description="Sec23/Sec24 beta-sandwich" evidence="2">
    <location>
        <begin position="291"/>
        <end position="351"/>
    </location>
</feature>
<dbReference type="Pfam" id="PF04811">
    <property type="entry name" value="Sec23_trunk"/>
    <property type="match status" value="2"/>
</dbReference>
<feature type="domain" description="Sec23/Sec24 trunk" evidence="1">
    <location>
        <begin position="42"/>
        <end position="102"/>
    </location>
</feature>
<dbReference type="EMBL" id="CAUEEQ010063581">
    <property type="protein sequence ID" value="CAJ0964860.1"/>
    <property type="molecule type" value="Genomic_DNA"/>
</dbReference>
<accession>A0ABN9MGM0</accession>
<dbReference type="Proteomes" id="UP001176940">
    <property type="component" value="Unassembled WGS sequence"/>
</dbReference>
<dbReference type="InterPro" id="IPR012990">
    <property type="entry name" value="Beta-sandwich_Sec23_24"/>
</dbReference>
<dbReference type="Pfam" id="PF08033">
    <property type="entry name" value="Sec23_BS"/>
    <property type="match status" value="1"/>
</dbReference>
<evidence type="ECO:0000313" key="4">
    <source>
        <dbReference type="Proteomes" id="UP001176940"/>
    </source>
</evidence>
<evidence type="ECO:0000259" key="2">
    <source>
        <dbReference type="Pfam" id="PF08033"/>
    </source>
</evidence>
<dbReference type="Gene3D" id="3.40.50.410">
    <property type="entry name" value="von Willebrand factor, type A domain"/>
    <property type="match status" value="2"/>
</dbReference>
<dbReference type="InterPro" id="IPR050550">
    <property type="entry name" value="SEC23_SEC24_subfamily"/>
</dbReference>
<sequence>MTNRQRQKSLTWAKEKKNWTVAQRSKVFSDETFLVRYQICLQTLMKVKLYFAPVIQAGMEAEKAAECAGKLFIFHSSLPTAEAPGKLKNRDDRRVINTDKEKFLQFQMISPDSSIRTVLERRYEWRLQHQMQGTALISSAVSCTLRVVPRHGRTSQIDDLTVCTALCQITDLTYSTAGFTEPALSRLCEATSLPAGPGSAAILDPGLEQAGRETLFLPQCNAYESLAKDCVANGCCVDLFLFPNQYIDVASMGLVTMLTGGTLYKYNNFQVHSDGQQFIYDLGKDIEKRIGFDAIMRVRTSTGFRPTDFFGAVCMNNTTDIEMAAVDADKAVTVEFKHDDKLSEDAGALIQHLRDRGPGRSVLESPVSGDVREAPRETVDLNAQGVGLSWDGLESCKHLVRV</sequence>
<dbReference type="PANTHER" id="PTHR13803">
    <property type="entry name" value="SEC24-RELATED PROTEIN"/>
    <property type="match status" value="1"/>
</dbReference>
<evidence type="ECO:0000313" key="3">
    <source>
        <dbReference type="EMBL" id="CAJ0964860.1"/>
    </source>
</evidence>
<keyword evidence="4" id="KW-1185">Reference proteome</keyword>
<dbReference type="SUPFAM" id="SSF81995">
    <property type="entry name" value="beta-sandwich domain of Sec23/24"/>
    <property type="match status" value="1"/>
</dbReference>
<organism evidence="3 4">
    <name type="scientific">Ranitomeya imitator</name>
    <name type="common">mimic poison frog</name>
    <dbReference type="NCBI Taxonomy" id="111125"/>
    <lineage>
        <taxon>Eukaryota</taxon>
        <taxon>Metazoa</taxon>
        <taxon>Chordata</taxon>
        <taxon>Craniata</taxon>
        <taxon>Vertebrata</taxon>
        <taxon>Euteleostomi</taxon>
        <taxon>Amphibia</taxon>
        <taxon>Batrachia</taxon>
        <taxon>Anura</taxon>
        <taxon>Neobatrachia</taxon>
        <taxon>Hyloidea</taxon>
        <taxon>Dendrobatidae</taxon>
        <taxon>Dendrobatinae</taxon>
        <taxon>Ranitomeya</taxon>
    </lineage>
</organism>
<dbReference type="PANTHER" id="PTHR13803:SF6">
    <property type="entry name" value="PROTEIN TRANSPORT PROTEIN SEC24D"/>
    <property type="match status" value="1"/>
</dbReference>
<reference evidence="3" key="1">
    <citation type="submission" date="2023-07" db="EMBL/GenBank/DDBJ databases">
        <authorList>
            <person name="Stuckert A."/>
        </authorList>
    </citation>
    <scope>NUCLEOTIDE SEQUENCE</scope>
</reference>
<name>A0ABN9MGM0_9NEOB</name>
<feature type="domain" description="Sec23/Sec24 trunk" evidence="1">
    <location>
        <begin position="215"/>
        <end position="285"/>
    </location>
</feature>
<proteinExistence type="predicted"/>
<comment type="caution">
    <text evidence="3">The sequence shown here is derived from an EMBL/GenBank/DDBJ whole genome shotgun (WGS) entry which is preliminary data.</text>
</comment>
<protein>
    <submittedName>
        <fullName evidence="3">Uncharacterized protein</fullName>
    </submittedName>
</protein>